<proteinExistence type="inferred from homology"/>
<dbReference type="InterPro" id="IPR003680">
    <property type="entry name" value="Flavodoxin_fold"/>
</dbReference>
<organism evidence="4 5">
    <name type="scientific">Leptospira ryugenii</name>
    <dbReference type="NCBI Taxonomy" id="1917863"/>
    <lineage>
        <taxon>Bacteria</taxon>
        <taxon>Pseudomonadati</taxon>
        <taxon>Spirochaetota</taxon>
        <taxon>Spirochaetia</taxon>
        <taxon>Leptospirales</taxon>
        <taxon>Leptospiraceae</taxon>
        <taxon>Leptospira</taxon>
    </lineage>
</organism>
<dbReference type="Gene3D" id="3.40.50.360">
    <property type="match status" value="1"/>
</dbReference>
<dbReference type="GO" id="GO:0003955">
    <property type="term" value="F:NAD(P)H dehydrogenase (quinone) activity"/>
    <property type="evidence" value="ECO:0007669"/>
    <property type="project" value="TreeGrafter"/>
</dbReference>
<dbReference type="EMBL" id="BFBB01000003">
    <property type="protein sequence ID" value="GBF49318.1"/>
    <property type="molecule type" value="Genomic_DNA"/>
</dbReference>
<dbReference type="GO" id="GO:0005829">
    <property type="term" value="C:cytosol"/>
    <property type="evidence" value="ECO:0007669"/>
    <property type="project" value="TreeGrafter"/>
</dbReference>
<feature type="domain" description="Flavodoxin-like fold" evidence="3">
    <location>
        <begin position="6"/>
        <end position="187"/>
    </location>
</feature>
<dbReference type="Pfam" id="PF02525">
    <property type="entry name" value="Flavodoxin_2"/>
    <property type="match status" value="1"/>
</dbReference>
<dbReference type="RefSeq" id="WP_108974105.1">
    <property type="nucleotide sequence ID" value="NZ_BFBB01000003.1"/>
</dbReference>
<dbReference type="PANTHER" id="PTHR10204">
    <property type="entry name" value="NAD P H OXIDOREDUCTASE-RELATED"/>
    <property type="match status" value="1"/>
</dbReference>
<protein>
    <submittedName>
        <fullName evidence="4">NADPH dehydrogenase</fullName>
    </submittedName>
</protein>
<evidence type="ECO:0000256" key="1">
    <source>
        <dbReference type="ARBA" id="ARBA00006252"/>
    </source>
</evidence>
<comment type="similarity">
    <text evidence="1">Belongs to the NAD(P)H dehydrogenase (quinone) family.</text>
</comment>
<evidence type="ECO:0000259" key="3">
    <source>
        <dbReference type="Pfam" id="PF02525"/>
    </source>
</evidence>
<dbReference type="SUPFAM" id="SSF52218">
    <property type="entry name" value="Flavoproteins"/>
    <property type="match status" value="1"/>
</dbReference>
<keyword evidence="5" id="KW-1185">Reference proteome</keyword>
<accession>A0A2P2DXG1</accession>
<name>A0A2P2DXG1_9LEPT</name>
<dbReference type="PANTHER" id="PTHR10204:SF34">
    <property type="entry name" value="NAD(P)H DEHYDROGENASE [QUINONE] 1 ISOFORM 1"/>
    <property type="match status" value="1"/>
</dbReference>
<keyword evidence="2" id="KW-0560">Oxidoreductase</keyword>
<reference evidence="4 5" key="1">
    <citation type="submission" date="2018-02" db="EMBL/GenBank/DDBJ databases">
        <title>Novel Leptospira species isolated from soil and water in Japan.</title>
        <authorList>
            <person name="Nakao R."/>
            <person name="Masuzawa T."/>
        </authorList>
    </citation>
    <scope>NUCLEOTIDE SEQUENCE [LARGE SCALE GENOMIC DNA]</scope>
    <source>
        <strain evidence="4 5">YH101</strain>
    </source>
</reference>
<evidence type="ECO:0000313" key="5">
    <source>
        <dbReference type="Proteomes" id="UP000245133"/>
    </source>
</evidence>
<sequence>MNPRDKILIINGHPDPESYNKALALAYEKGALATGAEVRSIHLHQLKFQVVLSYGYRKRTELEPDLQKAQDSILWANHIVWFYPVWWGSLPALLKGFIDRVFLPGFAFKKRENSLFWDKLLVGKSAHIISTMDQPTWYYWLVYRAPSHRAMKLLTLEFSGIRPVKITSIGPIRLSKDSFRKKHLDRMESFGRKRK</sequence>
<dbReference type="Proteomes" id="UP000245133">
    <property type="component" value="Unassembled WGS sequence"/>
</dbReference>
<comment type="caution">
    <text evidence="4">The sequence shown here is derived from an EMBL/GenBank/DDBJ whole genome shotgun (WGS) entry which is preliminary data.</text>
</comment>
<gene>
    <name evidence="4" type="ORF">LPTSP4_08290</name>
</gene>
<dbReference type="InterPro" id="IPR029039">
    <property type="entry name" value="Flavoprotein-like_sf"/>
</dbReference>
<evidence type="ECO:0000256" key="2">
    <source>
        <dbReference type="ARBA" id="ARBA00023002"/>
    </source>
</evidence>
<dbReference type="OrthoDB" id="9798454at2"/>
<dbReference type="AlphaFoldDB" id="A0A2P2DXG1"/>
<evidence type="ECO:0000313" key="4">
    <source>
        <dbReference type="EMBL" id="GBF49318.1"/>
    </source>
</evidence>
<dbReference type="InterPro" id="IPR051545">
    <property type="entry name" value="NAD(P)H_dehydrogenase_qn"/>
</dbReference>